<dbReference type="GO" id="GO:0019693">
    <property type="term" value="P:ribose phosphate metabolic process"/>
    <property type="evidence" value="ECO:0007669"/>
    <property type="project" value="TreeGrafter"/>
</dbReference>
<dbReference type="GO" id="GO:0005634">
    <property type="term" value="C:nucleus"/>
    <property type="evidence" value="ECO:0007669"/>
    <property type="project" value="TreeGrafter"/>
</dbReference>
<dbReference type="InterPro" id="IPR020084">
    <property type="entry name" value="NUDIX_hydrolase_CS"/>
</dbReference>
<dbReference type="PROSITE" id="PS00893">
    <property type="entry name" value="NUDIX_BOX"/>
    <property type="match status" value="1"/>
</dbReference>
<dbReference type="GO" id="GO:0047631">
    <property type="term" value="F:ADP-ribose diphosphatase activity"/>
    <property type="evidence" value="ECO:0007669"/>
    <property type="project" value="TreeGrafter"/>
</dbReference>
<evidence type="ECO:0000313" key="4">
    <source>
        <dbReference type="EMBL" id="CAB4251929.1"/>
    </source>
</evidence>
<feature type="transmembrane region" description="Helical" evidence="2">
    <location>
        <begin position="14"/>
        <end position="31"/>
    </location>
</feature>
<reference evidence="4 5" key="1">
    <citation type="submission" date="2020-05" db="EMBL/GenBank/DDBJ databases">
        <authorList>
            <person name="Casaregola S."/>
            <person name="Devillers H."/>
            <person name="Grondin C."/>
        </authorList>
    </citation>
    <scope>NUCLEOTIDE SEQUENCE [LARGE SCALE GENOMIC DNA]</scope>
    <source>
        <strain evidence="4 5">CLIB 1767</strain>
    </source>
</reference>
<dbReference type="AlphaFoldDB" id="A0A8H2ZF34"/>
<dbReference type="GO" id="GO:0005829">
    <property type="term" value="C:cytosol"/>
    <property type="evidence" value="ECO:0007669"/>
    <property type="project" value="TreeGrafter"/>
</dbReference>
<evidence type="ECO:0000256" key="1">
    <source>
        <dbReference type="ARBA" id="ARBA00022801"/>
    </source>
</evidence>
<comment type="caution">
    <text evidence="4">The sequence shown here is derived from an EMBL/GenBank/DDBJ whole genome shotgun (WGS) entry which is preliminary data.</text>
</comment>
<dbReference type="EMBL" id="CAEFZW010000001">
    <property type="protein sequence ID" value="CAB4251929.1"/>
    <property type="molecule type" value="Genomic_DNA"/>
</dbReference>
<evidence type="ECO:0000313" key="5">
    <source>
        <dbReference type="Proteomes" id="UP000644660"/>
    </source>
</evidence>
<keyword evidence="2" id="KW-0812">Transmembrane</keyword>
<dbReference type="PANTHER" id="PTHR11839">
    <property type="entry name" value="UDP/ADP-SUGAR PYROPHOSPHATASE"/>
    <property type="match status" value="1"/>
</dbReference>
<dbReference type="InterPro" id="IPR015797">
    <property type="entry name" value="NUDIX_hydrolase-like_dom_sf"/>
</dbReference>
<feature type="domain" description="Nudix hydrolase" evidence="3">
    <location>
        <begin position="124"/>
        <end position="264"/>
    </location>
</feature>
<dbReference type="OrthoDB" id="10249920at2759"/>
<gene>
    <name evidence="4" type="ORF">KABA2_01S02068</name>
</gene>
<accession>A0A8H2ZF34</accession>
<sequence length="279" mass="31608">MNRFCLEQGDTHRVYYLFTHSSFNIIILLVYKRYVFCKYVNVVCSMSLLKNCLFSVCKRTIISRNYIRMTATKCSPEKAKLISSTPVSNSDDCKWIGLEKMVYSDPNGVKREWDCAVRKTRNSGGVDGIGMLTIMKYKDGTPDQVLLQKQFRPPVDGVCIEVPAGLVDANESLETAALRELKEETGYVGKITGKSPIIFNDPGFTNTNMSLMTVEVDMSLPENQSPQTQLEENEFIECFQVPFASLNDELEKLYKQGYRLDARLQNVAHGIEIARTYGL</sequence>
<keyword evidence="5" id="KW-1185">Reference proteome</keyword>
<proteinExistence type="predicted"/>
<protein>
    <submittedName>
        <fullName evidence="4">Similar to Saccharomyces cerevisiae YBR111C YSA1 Nudix hydrolase family member with ADP-ribose pyrophosphatase activity</fullName>
    </submittedName>
</protein>
<keyword evidence="2" id="KW-0472">Membrane</keyword>
<dbReference type="PROSITE" id="PS51462">
    <property type="entry name" value="NUDIX"/>
    <property type="match status" value="1"/>
</dbReference>
<dbReference type="Gene3D" id="3.90.79.10">
    <property type="entry name" value="Nucleoside Triphosphate Pyrophosphohydrolase"/>
    <property type="match status" value="1"/>
</dbReference>
<evidence type="ECO:0000256" key="2">
    <source>
        <dbReference type="SAM" id="Phobius"/>
    </source>
</evidence>
<dbReference type="Proteomes" id="UP000644660">
    <property type="component" value="Unassembled WGS sequence"/>
</dbReference>
<dbReference type="Pfam" id="PF00293">
    <property type="entry name" value="NUDIX"/>
    <property type="match status" value="1"/>
</dbReference>
<dbReference type="GO" id="GO:0006753">
    <property type="term" value="P:nucleoside phosphate metabolic process"/>
    <property type="evidence" value="ECO:0007669"/>
    <property type="project" value="TreeGrafter"/>
</dbReference>
<evidence type="ECO:0000259" key="3">
    <source>
        <dbReference type="PROSITE" id="PS51462"/>
    </source>
</evidence>
<dbReference type="GeneID" id="64855042"/>
<organism evidence="4 5">
    <name type="scientific">Maudiozyma barnettii</name>
    <dbReference type="NCBI Taxonomy" id="61262"/>
    <lineage>
        <taxon>Eukaryota</taxon>
        <taxon>Fungi</taxon>
        <taxon>Dikarya</taxon>
        <taxon>Ascomycota</taxon>
        <taxon>Saccharomycotina</taxon>
        <taxon>Saccharomycetes</taxon>
        <taxon>Saccharomycetales</taxon>
        <taxon>Saccharomycetaceae</taxon>
        <taxon>Maudiozyma</taxon>
    </lineage>
</organism>
<keyword evidence="1 4" id="KW-0378">Hydrolase</keyword>
<name>A0A8H2ZF34_9SACH</name>
<keyword evidence="2" id="KW-1133">Transmembrane helix</keyword>
<dbReference type="PANTHER" id="PTHR11839:SF1">
    <property type="entry name" value="ADP-SUGAR PYROPHOSPHATASE"/>
    <property type="match status" value="1"/>
</dbReference>
<dbReference type="InterPro" id="IPR000086">
    <property type="entry name" value="NUDIX_hydrolase_dom"/>
</dbReference>
<dbReference type="RefSeq" id="XP_041403968.1">
    <property type="nucleotide sequence ID" value="XM_041548034.1"/>
</dbReference>
<dbReference type="FunFam" id="3.90.79.10:FF:000016">
    <property type="entry name" value="ADP-sugar pyrophosphatase isoform X1"/>
    <property type="match status" value="1"/>
</dbReference>
<dbReference type="SUPFAM" id="SSF55811">
    <property type="entry name" value="Nudix"/>
    <property type="match status" value="1"/>
</dbReference>
<dbReference type="CDD" id="cd18888">
    <property type="entry name" value="NUDIX_ADPRase_Nudt5"/>
    <property type="match status" value="1"/>
</dbReference>